<dbReference type="GO" id="GO:0015935">
    <property type="term" value="C:small ribosomal subunit"/>
    <property type="evidence" value="ECO:0000318"/>
    <property type="project" value="GO_Central"/>
</dbReference>
<keyword evidence="3" id="KW-1185">Reference proteome</keyword>
<accession>A0A061FWJ9</accession>
<dbReference type="HOGENOM" id="CLU_1317461_0_0_1"/>
<protein>
    <submittedName>
        <fullName evidence="2">Topoisomerase 6 subunit B-like protein</fullName>
    </submittedName>
</protein>
<dbReference type="PANTHER" id="PTHR48444:SF1">
    <property type="entry name" value="DNA TOPOISOMERASE 6 SUBUNIT B"/>
    <property type="match status" value="1"/>
</dbReference>
<evidence type="ECO:0000313" key="2">
    <source>
        <dbReference type="EMBL" id="EOY21646.1"/>
    </source>
</evidence>
<dbReference type="GO" id="GO:0005829">
    <property type="term" value="C:cytosol"/>
    <property type="evidence" value="ECO:0000318"/>
    <property type="project" value="GO_Central"/>
</dbReference>
<dbReference type="STRING" id="3641.A0A061FWJ9"/>
<dbReference type="Gene3D" id="1.10.8.50">
    <property type="match status" value="1"/>
</dbReference>
<keyword evidence="1" id="KW-1133">Transmembrane helix</keyword>
<proteinExistence type="predicted"/>
<dbReference type="PANTHER" id="PTHR48444">
    <property type="entry name" value="DNA TOPOISOMERASE 6 SUBUNIT B"/>
    <property type="match status" value="1"/>
</dbReference>
<dbReference type="AlphaFoldDB" id="A0A061FWJ9"/>
<gene>
    <name evidence="2" type="ORF">TCM_013641</name>
</gene>
<dbReference type="Proteomes" id="UP000026915">
    <property type="component" value="Chromosome 3"/>
</dbReference>
<evidence type="ECO:0000256" key="1">
    <source>
        <dbReference type="SAM" id="Phobius"/>
    </source>
</evidence>
<dbReference type="eggNOG" id="ENOG502QQC0">
    <property type="taxonomic scope" value="Eukaryota"/>
</dbReference>
<evidence type="ECO:0000313" key="3">
    <source>
        <dbReference type="Proteomes" id="UP000026915"/>
    </source>
</evidence>
<dbReference type="EMBL" id="CM001881">
    <property type="protein sequence ID" value="EOY21646.1"/>
    <property type="molecule type" value="Genomic_DNA"/>
</dbReference>
<sequence length="209" mass="24884">MWIDVLIVNIVAHILFPYLRKTKKVSKKKEKCLISEQEKFFAYKIAYLEESLKKNKQLVLLIKKMSFCLYFQSKILHYMRHMVVITIYAQFLFKFVSNALDKNVTTKFAWRTDVIPLVPVATKHHLSSIDILLIKCLIAETLKQNLIEFFQHEFVNIEKSHAERLIGKKFVNISWKLFSLFLFLLEFFLLPHFHYSIKNIMVEFLISSC</sequence>
<feature type="transmembrane region" description="Helical" evidence="1">
    <location>
        <begin position="177"/>
        <end position="195"/>
    </location>
</feature>
<dbReference type="InParanoid" id="A0A061FWJ9"/>
<keyword evidence="1" id="KW-0472">Membrane</keyword>
<reference evidence="2 3" key="1">
    <citation type="journal article" date="2013" name="Genome Biol.">
        <title>The genome sequence of the most widely cultivated cacao type and its use to identify candidate genes regulating pod color.</title>
        <authorList>
            <person name="Motamayor J.C."/>
            <person name="Mockaitis K."/>
            <person name="Schmutz J."/>
            <person name="Haiminen N."/>
            <person name="Iii D.L."/>
            <person name="Cornejo O."/>
            <person name="Findley S.D."/>
            <person name="Zheng P."/>
            <person name="Utro F."/>
            <person name="Royaert S."/>
            <person name="Saski C."/>
            <person name="Jenkins J."/>
            <person name="Podicheti R."/>
            <person name="Zhao M."/>
            <person name="Scheffler B.E."/>
            <person name="Stack J.C."/>
            <person name="Feltus F.A."/>
            <person name="Mustiga G.M."/>
            <person name="Amores F."/>
            <person name="Phillips W."/>
            <person name="Marelli J.P."/>
            <person name="May G.D."/>
            <person name="Shapiro H."/>
            <person name="Ma J."/>
            <person name="Bustamante C.D."/>
            <person name="Schnell R.J."/>
            <person name="Main D."/>
            <person name="Gilbert D."/>
            <person name="Parida L."/>
            <person name="Kuhn D.N."/>
        </authorList>
    </citation>
    <scope>NUCLEOTIDE SEQUENCE [LARGE SCALE GENOMIC DNA]</scope>
    <source>
        <strain evidence="3">cv. Matina 1-6</strain>
    </source>
</reference>
<feature type="transmembrane region" description="Helical" evidence="1">
    <location>
        <begin position="6"/>
        <end position="21"/>
    </location>
</feature>
<name>A0A061FWJ9_THECC</name>
<organism evidence="2 3">
    <name type="scientific">Theobroma cacao</name>
    <name type="common">Cacao</name>
    <name type="synonym">Cocoa</name>
    <dbReference type="NCBI Taxonomy" id="3641"/>
    <lineage>
        <taxon>Eukaryota</taxon>
        <taxon>Viridiplantae</taxon>
        <taxon>Streptophyta</taxon>
        <taxon>Embryophyta</taxon>
        <taxon>Tracheophyta</taxon>
        <taxon>Spermatophyta</taxon>
        <taxon>Magnoliopsida</taxon>
        <taxon>eudicotyledons</taxon>
        <taxon>Gunneridae</taxon>
        <taxon>Pentapetalae</taxon>
        <taxon>rosids</taxon>
        <taxon>malvids</taxon>
        <taxon>Malvales</taxon>
        <taxon>Malvaceae</taxon>
        <taxon>Byttnerioideae</taxon>
        <taxon>Theobroma</taxon>
    </lineage>
</organism>
<dbReference type="Gramene" id="EOY21646">
    <property type="protein sequence ID" value="EOY21646"/>
    <property type="gene ID" value="TCM_013641"/>
</dbReference>
<keyword evidence="1" id="KW-0812">Transmembrane</keyword>